<keyword evidence="3" id="KW-1185">Reference proteome</keyword>
<dbReference type="GO" id="GO:0016787">
    <property type="term" value="F:hydrolase activity"/>
    <property type="evidence" value="ECO:0007669"/>
    <property type="project" value="UniProtKB-ARBA"/>
</dbReference>
<keyword evidence="1" id="KW-0732">Signal</keyword>
<comment type="caution">
    <text evidence="2">The sequence shown here is derived from an EMBL/GenBank/DDBJ whole genome shotgun (WGS) entry which is preliminary data.</text>
</comment>
<organism evidence="2 3">
    <name type="scientific">Dyella choica</name>
    <dbReference type="NCBI Taxonomy" id="1927959"/>
    <lineage>
        <taxon>Bacteria</taxon>
        <taxon>Pseudomonadati</taxon>
        <taxon>Pseudomonadota</taxon>
        <taxon>Gammaproteobacteria</taxon>
        <taxon>Lysobacterales</taxon>
        <taxon>Rhodanobacteraceae</taxon>
        <taxon>Dyella</taxon>
    </lineage>
</organism>
<dbReference type="CDD" id="cd16018">
    <property type="entry name" value="Enpp"/>
    <property type="match status" value="1"/>
</dbReference>
<evidence type="ECO:0000256" key="1">
    <source>
        <dbReference type="SAM" id="SignalP"/>
    </source>
</evidence>
<proteinExistence type="predicted"/>
<feature type="signal peptide" evidence="1">
    <location>
        <begin position="1"/>
        <end position="19"/>
    </location>
</feature>
<dbReference type="EMBL" id="RYYV01000017">
    <property type="protein sequence ID" value="RUL71894.1"/>
    <property type="molecule type" value="Genomic_DNA"/>
</dbReference>
<gene>
    <name evidence="2" type="ORF">EKH80_18565</name>
</gene>
<dbReference type="InterPro" id="IPR017850">
    <property type="entry name" value="Alkaline_phosphatase_core_sf"/>
</dbReference>
<sequence>MRKLLALLLVAASLGPVHAQPPPNDGTAATHGPIVVLITIDGFPARALQDPKLPMPTLRKLMQEGAYAKAMQPINPAVTWPNHTSLISGVDAGTHHVMANGLITFPPDGSRPEVKPWTPKDQLVHARTLYDALTEKGMSTGQVDWVAIYGTKHVQWSFAEQPDANGVIAQDLIAQGLVTKEQLATFGDDSTPAWRDQIWTDAAVDILTHHTPNLLLFHLLQTDTLQHEYGALSPAAYAAYAYADTRIANLIDAARTAGLLDRITFVIASDHGFTDYTHLIHPNAELVRQGMLQMEKGSYRGDVWIQPEGGEASLYVRDRAKRSALLPRLKADFEKLPGIAAVYTASDANQLGLPASGSTDQAPDLYLVAKAGYSFTDGTDQLVTDVDPARGGHGYLNSEADMQALFIAAGAHVRHGVRLGVISNLRVAPTIAELLQVSLPAATQAPLNEILQ</sequence>
<dbReference type="PANTHER" id="PTHR10151">
    <property type="entry name" value="ECTONUCLEOTIDE PYROPHOSPHATASE/PHOSPHODIESTERASE"/>
    <property type="match status" value="1"/>
</dbReference>
<dbReference type="InterPro" id="IPR002591">
    <property type="entry name" value="Phosphodiest/P_Trfase"/>
</dbReference>
<dbReference type="AlphaFoldDB" id="A0A3S0PGF0"/>
<evidence type="ECO:0000313" key="2">
    <source>
        <dbReference type="EMBL" id="RUL71894.1"/>
    </source>
</evidence>
<feature type="chain" id="PRO_5018669243" evidence="1">
    <location>
        <begin position="20"/>
        <end position="452"/>
    </location>
</feature>
<protein>
    <submittedName>
        <fullName evidence="2">Alkaline phosphatase family protein</fullName>
    </submittedName>
</protein>
<dbReference type="SUPFAM" id="SSF53649">
    <property type="entry name" value="Alkaline phosphatase-like"/>
    <property type="match status" value="1"/>
</dbReference>
<dbReference type="OrthoDB" id="9771966at2"/>
<dbReference type="Pfam" id="PF01663">
    <property type="entry name" value="Phosphodiest"/>
    <property type="match status" value="1"/>
</dbReference>
<evidence type="ECO:0000313" key="3">
    <source>
        <dbReference type="Proteomes" id="UP000274358"/>
    </source>
</evidence>
<dbReference type="PANTHER" id="PTHR10151:SF120">
    <property type="entry name" value="BIS(5'-ADENOSYL)-TRIPHOSPHATASE"/>
    <property type="match status" value="1"/>
</dbReference>
<dbReference type="Proteomes" id="UP000274358">
    <property type="component" value="Unassembled WGS sequence"/>
</dbReference>
<reference evidence="2 3" key="1">
    <citation type="submission" date="2018-12" db="EMBL/GenBank/DDBJ databases">
        <title>Dyella dinghuensis sp. nov. DHOA06 and Dyella choica sp. nov. 4M-K27, isolated from forest soil.</title>
        <authorList>
            <person name="Qiu L.-H."/>
            <person name="Gao Z.-H."/>
        </authorList>
    </citation>
    <scope>NUCLEOTIDE SEQUENCE [LARGE SCALE GENOMIC DNA]</scope>
    <source>
        <strain evidence="2 3">4M-K27</strain>
    </source>
</reference>
<dbReference type="RefSeq" id="WP_126686283.1">
    <property type="nucleotide sequence ID" value="NZ_RYYV01000017.1"/>
</dbReference>
<name>A0A3S0PGF0_9GAMM</name>
<dbReference type="Gene3D" id="3.40.720.10">
    <property type="entry name" value="Alkaline Phosphatase, subunit A"/>
    <property type="match status" value="1"/>
</dbReference>
<accession>A0A3S0PGF0</accession>